<dbReference type="AlphaFoldDB" id="A0A0D2MA95"/>
<evidence type="ECO:0000256" key="3">
    <source>
        <dbReference type="ARBA" id="ARBA00022840"/>
    </source>
</evidence>
<keyword evidence="2" id="KW-0378">Hydrolase</keyword>
<accession>A0A0D2MA95</accession>
<dbReference type="STRING" id="145388.A0A0D2MA95"/>
<dbReference type="Gene3D" id="3.40.50.10810">
    <property type="entry name" value="Tandem AAA-ATPase domain"/>
    <property type="match status" value="1"/>
</dbReference>
<dbReference type="Proteomes" id="UP000054498">
    <property type="component" value="Unassembled WGS sequence"/>
</dbReference>
<dbReference type="GO" id="GO:0008094">
    <property type="term" value="F:ATP-dependent activity, acting on DNA"/>
    <property type="evidence" value="ECO:0007669"/>
    <property type="project" value="TreeGrafter"/>
</dbReference>
<evidence type="ECO:0000256" key="1">
    <source>
        <dbReference type="ARBA" id="ARBA00022741"/>
    </source>
</evidence>
<evidence type="ECO:0000313" key="6">
    <source>
        <dbReference type="EMBL" id="KIY92295.1"/>
    </source>
</evidence>
<feature type="region of interest" description="Disordered" evidence="4">
    <location>
        <begin position="164"/>
        <end position="185"/>
    </location>
</feature>
<evidence type="ECO:0000256" key="2">
    <source>
        <dbReference type="ARBA" id="ARBA00022801"/>
    </source>
</evidence>
<keyword evidence="7" id="KW-1185">Reference proteome</keyword>
<evidence type="ECO:0000256" key="4">
    <source>
        <dbReference type="SAM" id="MobiDB-lite"/>
    </source>
</evidence>
<protein>
    <recommendedName>
        <fullName evidence="5">SNF2 N-terminal domain-containing protein</fullName>
    </recommendedName>
</protein>
<dbReference type="GO" id="GO:0016787">
    <property type="term" value="F:hydrolase activity"/>
    <property type="evidence" value="ECO:0007669"/>
    <property type="project" value="UniProtKB-KW"/>
</dbReference>
<dbReference type="InterPro" id="IPR050628">
    <property type="entry name" value="SNF2_RAD54_helicase_TF"/>
</dbReference>
<keyword evidence="3" id="KW-0067">ATP-binding</keyword>
<dbReference type="InterPro" id="IPR038718">
    <property type="entry name" value="SNF2-like_sf"/>
</dbReference>
<dbReference type="GO" id="GO:0005524">
    <property type="term" value="F:ATP binding"/>
    <property type="evidence" value="ECO:0007669"/>
    <property type="project" value="UniProtKB-KW"/>
</dbReference>
<dbReference type="InterPro" id="IPR000330">
    <property type="entry name" value="SNF2_N"/>
</dbReference>
<sequence>MAKACMELESQRRWVCTGTPINNSVEDLLGQFCVLDMKPLSIKSFFDAHIKAAFGGSYYADKPPLRTLLYVLQKTLIRHTKRQVIAGVQVLDLPPKSEEAVPDINKRLLQIMGLLNPLRRICSGGRLTATDLQLPEHLEAEMNPLTGIPGAAILGWAQRAGEQAPVSGPVQSASEQSNQGKEGSC</sequence>
<gene>
    <name evidence="6" type="ORF">MNEG_15668</name>
</gene>
<reference evidence="6 7" key="1">
    <citation type="journal article" date="2013" name="BMC Genomics">
        <title>Reconstruction of the lipid metabolism for the microalga Monoraphidium neglectum from its genome sequence reveals characteristics suitable for biofuel production.</title>
        <authorList>
            <person name="Bogen C."/>
            <person name="Al-Dilaimi A."/>
            <person name="Albersmeier A."/>
            <person name="Wichmann J."/>
            <person name="Grundmann M."/>
            <person name="Rupp O."/>
            <person name="Lauersen K.J."/>
            <person name="Blifernez-Klassen O."/>
            <person name="Kalinowski J."/>
            <person name="Goesmann A."/>
            <person name="Mussgnug J.H."/>
            <person name="Kruse O."/>
        </authorList>
    </citation>
    <scope>NUCLEOTIDE SEQUENCE [LARGE SCALE GENOMIC DNA]</scope>
    <source>
        <strain evidence="6 7">SAG 48.87</strain>
    </source>
</reference>
<dbReference type="OrthoDB" id="568332at2759"/>
<dbReference type="PANTHER" id="PTHR45626:SF38">
    <property type="entry name" value="DEAD-BOX PROTEIN"/>
    <property type="match status" value="1"/>
</dbReference>
<dbReference type="GO" id="GO:0005634">
    <property type="term" value="C:nucleus"/>
    <property type="evidence" value="ECO:0007669"/>
    <property type="project" value="TreeGrafter"/>
</dbReference>
<organism evidence="6 7">
    <name type="scientific">Monoraphidium neglectum</name>
    <dbReference type="NCBI Taxonomy" id="145388"/>
    <lineage>
        <taxon>Eukaryota</taxon>
        <taxon>Viridiplantae</taxon>
        <taxon>Chlorophyta</taxon>
        <taxon>core chlorophytes</taxon>
        <taxon>Chlorophyceae</taxon>
        <taxon>CS clade</taxon>
        <taxon>Sphaeropleales</taxon>
        <taxon>Selenastraceae</taxon>
        <taxon>Monoraphidium</taxon>
    </lineage>
</organism>
<name>A0A0D2MA95_9CHLO</name>
<keyword evidence="1" id="KW-0547">Nucleotide-binding</keyword>
<dbReference type="SUPFAM" id="SSF52540">
    <property type="entry name" value="P-loop containing nucleoside triphosphate hydrolases"/>
    <property type="match status" value="1"/>
</dbReference>
<dbReference type="PANTHER" id="PTHR45626">
    <property type="entry name" value="TRANSCRIPTION TERMINATION FACTOR 2-RELATED"/>
    <property type="match status" value="1"/>
</dbReference>
<dbReference type="KEGG" id="mng:MNEG_15668"/>
<dbReference type="GO" id="GO:0006281">
    <property type="term" value="P:DNA repair"/>
    <property type="evidence" value="ECO:0007669"/>
    <property type="project" value="TreeGrafter"/>
</dbReference>
<dbReference type="InterPro" id="IPR027417">
    <property type="entry name" value="P-loop_NTPase"/>
</dbReference>
<proteinExistence type="predicted"/>
<dbReference type="EMBL" id="KK105764">
    <property type="protein sequence ID" value="KIY92295.1"/>
    <property type="molecule type" value="Genomic_DNA"/>
</dbReference>
<feature type="domain" description="SNF2 N-terminal" evidence="5">
    <location>
        <begin position="2"/>
        <end position="100"/>
    </location>
</feature>
<dbReference type="Pfam" id="PF00176">
    <property type="entry name" value="SNF2-rel_dom"/>
    <property type="match status" value="1"/>
</dbReference>
<dbReference type="GeneID" id="25733352"/>
<evidence type="ECO:0000259" key="5">
    <source>
        <dbReference type="Pfam" id="PF00176"/>
    </source>
</evidence>
<dbReference type="RefSeq" id="XP_013891315.1">
    <property type="nucleotide sequence ID" value="XM_014035861.1"/>
</dbReference>
<feature type="compositionally biased region" description="Polar residues" evidence="4">
    <location>
        <begin position="169"/>
        <end position="185"/>
    </location>
</feature>
<evidence type="ECO:0000313" key="7">
    <source>
        <dbReference type="Proteomes" id="UP000054498"/>
    </source>
</evidence>